<comment type="caution">
    <text evidence="9">The sequence shown here is derived from an EMBL/GenBank/DDBJ whole genome shotgun (WGS) entry which is preliminary data.</text>
</comment>
<dbReference type="EMBL" id="BHZE01000002">
    <property type="protein sequence ID" value="GCD76791.1"/>
    <property type="molecule type" value="Genomic_DNA"/>
</dbReference>
<protein>
    <recommendedName>
        <fullName evidence="8">Abasic site processing protein</fullName>
        <ecNumber evidence="8">3.4.-.-</ecNumber>
    </recommendedName>
</protein>
<dbReference type="OrthoDB" id="9782620at2"/>
<dbReference type="EC" id="3.4.-.-" evidence="8"/>
<name>A0A401XIG6_9FLAO</name>
<accession>A0A401XIG6</accession>
<evidence type="ECO:0000256" key="8">
    <source>
        <dbReference type="RuleBase" id="RU364100"/>
    </source>
</evidence>
<keyword evidence="6" id="KW-0238">DNA-binding</keyword>
<dbReference type="GO" id="GO:0016829">
    <property type="term" value="F:lyase activity"/>
    <property type="evidence" value="ECO:0007669"/>
    <property type="project" value="UniProtKB-KW"/>
</dbReference>
<proteinExistence type="inferred from homology"/>
<gene>
    <name evidence="9" type="ORF">JCM31826_02730</name>
</gene>
<keyword evidence="5" id="KW-0190">Covalent protein-DNA linkage</keyword>
<evidence type="ECO:0000256" key="7">
    <source>
        <dbReference type="ARBA" id="ARBA00023239"/>
    </source>
</evidence>
<keyword evidence="10" id="KW-1185">Reference proteome</keyword>
<dbReference type="GO" id="GO:0008233">
    <property type="term" value="F:peptidase activity"/>
    <property type="evidence" value="ECO:0007669"/>
    <property type="project" value="UniProtKB-KW"/>
</dbReference>
<dbReference type="GO" id="GO:0003697">
    <property type="term" value="F:single-stranded DNA binding"/>
    <property type="evidence" value="ECO:0007669"/>
    <property type="project" value="InterPro"/>
</dbReference>
<keyword evidence="2 8" id="KW-0645">Protease</keyword>
<dbReference type="PANTHER" id="PTHR13604:SF0">
    <property type="entry name" value="ABASIC SITE PROCESSING PROTEIN HMCES"/>
    <property type="match status" value="1"/>
</dbReference>
<evidence type="ECO:0000256" key="3">
    <source>
        <dbReference type="ARBA" id="ARBA00022763"/>
    </source>
</evidence>
<dbReference type="Proteomes" id="UP000286715">
    <property type="component" value="Unassembled WGS sequence"/>
</dbReference>
<dbReference type="Pfam" id="PF02586">
    <property type="entry name" value="SRAP"/>
    <property type="match status" value="1"/>
</dbReference>
<dbReference type="GO" id="GO:0006508">
    <property type="term" value="P:proteolysis"/>
    <property type="evidence" value="ECO:0007669"/>
    <property type="project" value="UniProtKB-KW"/>
</dbReference>
<keyword evidence="4 8" id="KW-0378">Hydrolase</keyword>
<comment type="similarity">
    <text evidence="1 8">Belongs to the SOS response-associated peptidase family.</text>
</comment>
<evidence type="ECO:0000313" key="9">
    <source>
        <dbReference type="EMBL" id="GCD76791.1"/>
    </source>
</evidence>
<dbReference type="InterPro" id="IPR003738">
    <property type="entry name" value="SRAP"/>
</dbReference>
<keyword evidence="7" id="KW-0456">Lyase</keyword>
<evidence type="ECO:0000256" key="5">
    <source>
        <dbReference type="ARBA" id="ARBA00023124"/>
    </source>
</evidence>
<keyword evidence="3" id="KW-0227">DNA damage</keyword>
<dbReference type="AlphaFoldDB" id="A0A401XIG6"/>
<evidence type="ECO:0000256" key="6">
    <source>
        <dbReference type="ARBA" id="ARBA00023125"/>
    </source>
</evidence>
<dbReference type="PANTHER" id="PTHR13604">
    <property type="entry name" value="DC12-RELATED"/>
    <property type="match status" value="1"/>
</dbReference>
<dbReference type="Gene3D" id="3.90.1680.10">
    <property type="entry name" value="SOS response associated peptidase-like"/>
    <property type="match status" value="1"/>
</dbReference>
<evidence type="ECO:0000313" key="10">
    <source>
        <dbReference type="Proteomes" id="UP000286715"/>
    </source>
</evidence>
<evidence type="ECO:0000256" key="4">
    <source>
        <dbReference type="ARBA" id="ARBA00022801"/>
    </source>
</evidence>
<dbReference type="InterPro" id="IPR036590">
    <property type="entry name" value="SRAP-like"/>
</dbReference>
<reference evidence="9 10" key="1">
    <citation type="submission" date="2018-11" db="EMBL/GenBank/DDBJ databases">
        <title>Schleiferia aggregans sp. nov., a moderately thermophilic heterotrophic bacterium isolated from microbial mats at a terrestrial hot spring.</title>
        <authorList>
            <person name="Iino T."/>
            <person name="Ohkuma M."/>
            <person name="Haruta S."/>
        </authorList>
    </citation>
    <scope>NUCLEOTIDE SEQUENCE [LARGE SCALE GENOMIC DNA]</scope>
    <source>
        <strain evidence="9 10">LA</strain>
    </source>
</reference>
<dbReference type="SUPFAM" id="SSF143081">
    <property type="entry name" value="BB1717-like"/>
    <property type="match status" value="1"/>
</dbReference>
<evidence type="ECO:0000256" key="1">
    <source>
        <dbReference type="ARBA" id="ARBA00008136"/>
    </source>
</evidence>
<sequence length="240" mass="27350">MCYSVSYLTHKNEVYARRLGVTSDSQPTFFNQLDQTKTSLGVGWFKYGFDHPGLPVLIKNISPFSIIPAFWGLIPKWARTIEQQKKIINNTLNARIETLSEKPSFRNSINNRCIVLLDGFFEYQQLNKIKQPHFIRHSDHRPMLVAGIFENAPETLPYALSVSILTRQANTFMQSIHNTVEPRMPVIMEAEDIDIWLHEDFKAAVNHLDALPVDDLYAIPVSKLLGKEGVGNTPEAQMPL</sequence>
<organism evidence="9 10">
    <name type="scientific">Thermaurantimonas aggregans</name>
    <dbReference type="NCBI Taxonomy" id="2173829"/>
    <lineage>
        <taxon>Bacteria</taxon>
        <taxon>Pseudomonadati</taxon>
        <taxon>Bacteroidota</taxon>
        <taxon>Flavobacteriia</taxon>
        <taxon>Flavobacteriales</taxon>
        <taxon>Schleiferiaceae</taxon>
        <taxon>Thermaurantimonas</taxon>
    </lineage>
</organism>
<dbReference type="RefSeq" id="WP_124396863.1">
    <property type="nucleotide sequence ID" value="NZ_BHZE01000002.1"/>
</dbReference>
<dbReference type="GO" id="GO:0106300">
    <property type="term" value="P:protein-DNA covalent cross-linking repair"/>
    <property type="evidence" value="ECO:0007669"/>
    <property type="project" value="InterPro"/>
</dbReference>
<evidence type="ECO:0000256" key="2">
    <source>
        <dbReference type="ARBA" id="ARBA00022670"/>
    </source>
</evidence>